<dbReference type="NCBIfam" id="TIGR00756">
    <property type="entry name" value="PPR"/>
    <property type="match status" value="3"/>
</dbReference>
<comment type="similarity">
    <text evidence="1">Belongs to the PPR family. P subfamily.</text>
</comment>
<evidence type="ECO:0000256" key="2">
    <source>
        <dbReference type="ARBA" id="ARBA00022737"/>
    </source>
</evidence>
<feature type="repeat" description="PPR" evidence="3">
    <location>
        <begin position="294"/>
        <end position="328"/>
    </location>
</feature>
<dbReference type="EMBL" id="JAVXUP010004008">
    <property type="protein sequence ID" value="KAK2997745.1"/>
    <property type="molecule type" value="Genomic_DNA"/>
</dbReference>
<evidence type="ECO:0000313" key="4">
    <source>
        <dbReference type="EMBL" id="KAK2997745.1"/>
    </source>
</evidence>
<reference evidence="4" key="1">
    <citation type="submission" date="2022-12" db="EMBL/GenBank/DDBJ databases">
        <title>Draft genome assemblies for two species of Escallonia (Escalloniales).</title>
        <authorList>
            <person name="Chanderbali A."/>
            <person name="Dervinis C."/>
            <person name="Anghel I."/>
            <person name="Soltis D."/>
            <person name="Soltis P."/>
            <person name="Zapata F."/>
        </authorList>
    </citation>
    <scope>NUCLEOTIDE SEQUENCE</scope>
    <source>
        <strain evidence="4">UCBG64.0493</strain>
        <tissue evidence="4">Leaf</tissue>
    </source>
</reference>
<evidence type="ECO:0008006" key="6">
    <source>
        <dbReference type="Google" id="ProtNLM"/>
    </source>
</evidence>
<gene>
    <name evidence="4" type="ORF">RJ639_026302</name>
</gene>
<dbReference type="PROSITE" id="PS51375">
    <property type="entry name" value="PPR"/>
    <property type="match status" value="4"/>
</dbReference>
<protein>
    <recommendedName>
        <fullName evidence="6">Pentatricopeptide repeat-containing protein</fullName>
    </recommendedName>
</protein>
<comment type="caution">
    <text evidence="4">The sequence shown here is derived from an EMBL/GenBank/DDBJ whole genome shotgun (WGS) entry which is preliminary data.</text>
</comment>
<evidence type="ECO:0000313" key="5">
    <source>
        <dbReference type="Proteomes" id="UP001188597"/>
    </source>
</evidence>
<dbReference type="Proteomes" id="UP001188597">
    <property type="component" value="Unassembled WGS sequence"/>
</dbReference>
<keyword evidence="5" id="KW-1185">Reference proteome</keyword>
<feature type="repeat" description="PPR" evidence="3">
    <location>
        <begin position="224"/>
        <end position="258"/>
    </location>
</feature>
<dbReference type="Gene3D" id="1.25.40.10">
    <property type="entry name" value="Tetratricopeptide repeat domain"/>
    <property type="match status" value="3"/>
</dbReference>
<feature type="repeat" description="PPR" evidence="3">
    <location>
        <begin position="189"/>
        <end position="223"/>
    </location>
</feature>
<sequence length="395" mass="44654">MISRSIAAHNTKFLKPTFQSSLLSSLSPSNPLLQEPTNFNILEHKDWLSPSELVKIFQALRDPDAVLPVLAQASVRKDYKPTEALYAAVINKLALAKNFDGIENVMQMIKTEKSCRLSDGFFHGVIKIYGNEAGRINRAIETLFDMPSYKCWPSVKTFNYVLNLLVKTKQFDVVHEVYMGGLRLGVEIDACCLNIMIKGLCGCGDLDGALQVLDEFPKQGCMPNVRTFSTLMHGLCERGKVEEAFRLFERMERESVEPDAVTFNILILGLRKQGRIEESIEVFDRMMLKGCVPNPGTYQEVLYGLLDAKKFFDAKDFMRKMLFKGVNPCFESYKLITHGLCSENLLEDVDWVVKQMVQNDFVPRMGMWKRILECVLGSSSFDCSSFDAITKASVP</sequence>
<name>A0AA88UXN4_9ASTE</name>
<accession>A0AA88UXN4</accession>
<organism evidence="4 5">
    <name type="scientific">Escallonia herrerae</name>
    <dbReference type="NCBI Taxonomy" id="1293975"/>
    <lineage>
        <taxon>Eukaryota</taxon>
        <taxon>Viridiplantae</taxon>
        <taxon>Streptophyta</taxon>
        <taxon>Embryophyta</taxon>
        <taxon>Tracheophyta</taxon>
        <taxon>Spermatophyta</taxon>
        <taxon>Magnoliopsida</taxon>
        <taxon>eudicotyledons</taxon>
        <taxon>Gunneridae</taxon>
        <taxon>Pentapetalae</taxon>
        <taxon>asterids</taxon>
        <taxon>campanulids</taxon>
        <taxon>Escalloniales</taxon>
        <taxon>Escalloniaceae</taxon>
        <taxon>Escallonia</taxon>
    </lineage>
</organism>
<dbReference type="InterPro" id="IPR011990">
    <property type="entry name" value="TPR-like_helical_dom_sf"/>
</dbReference>
<dbReference type="Pfam" id="PF01535">
    <property type="entry name" value="PPR"/>
    <property type="match status" value="1"/>
</dbReference>
<keyword evidence="2" id="KW-0677">Repeat</keyword>
<evidence type="ECO:0000256" key="1">
    <source>
        <dbReference type="ARBA" id="ARBA00007626"/>
    </source>
</evidence>
<dbReference type="Pfam" id="PF12854">
    <property type="entry name" value="PPR_1"/>
    <property type="match status" value="1"/>
</dbReference>
<dbReference type="AlphaFoldDB" id="A0AA88UXN4"/>
<dbReference type="PANTHER" id="PTHR47941">
    <property type="entry name" value="PENTATRICOPEPTIDE REPEAT-CONTAINING PROTEIN 3, MITOCHONDRIAL"/>
    <property type="match status" value="1"/>
</dbReference>
<dbReference type="InterPro" id="IPR002885">
    <property type="entry name" value="PPR_rpt"/>
</dbReference>
<evidence type="ECO:0000256" key="3">
    <source>
        <dbReference type="PROSITE-ProRule" id="PRU00708"/>
    </source>
</evidence>
<proteinExistence type="inferred from homology"/>
<feature type="repeat" description="PPR" evidence="3">
    <location>
        <begin position="259"/>
        <end position="293"/>
    </location>
</feature>
<dbReference type="Pfam" id="PF13041">
    <property type="entry name" value="PPR_2"/>
    <property type="match status" value="1"/>
</dbReference>